<dbReference type="STRING" id="35570.A0A1I8NV79"/>
<evidence type="ECO:0000256" key="2">
    <source>
        <dbReference type="ARBA" id="ARBA00022679"/>
    </source>
</evidence>
<feature type="domain" description="C2H2-type" evidence="9">
    <location>
        <begin position="486"/>
        <end position="508"/>
    </location>
</feature>
<evidence type="ECO:0000256" key="6">
    <source>
        <dbReference type="ARBA" id="ARBA00022833"/>
    </source>
</evidence>
<dbReference type="PANTHER" id="PTHR11088">
    <property type="entry name" value="TRNA DIMETHYLALLYLTRANSFERASE"/>
    <property type="match status" value="1"/>
</dbReference>
<evidence type="ECO:0000256" key="7">
    <source>
        <dbReference type="ARBA" id="ARBA00022840"/>
    </source>
</evidence>
<evidence type="ECO:0000256" key="8">
    <source>
        <dbReference type="SAM" id="MobiDB-lite"/>
    </source>
</evidence>
<dbReference type="InterPro" id="IPR027417">
    <property type="entry name" value="P-loop_NTPase"/>
</dbReference>
<dbReference type="GO" id="GO:0008270">
    <property type="term" value="F:zinc ion binding"/>
    <property type="evidence" value="ECO:0007669"/>
    <property type="project" value="UniProtKB-KW"/>
</dbReference>
<keyword evidence="3" id="KW-0479">Metal-binding</keyword>
<dbReference type="Gene3D" id="1.10.20.140">
    <property type="match status" value="1"/>
</dbReference>
<evidence type="ECO:0000256" key="1">
    <source>
        <dbReference type="ARBA" id="ARBA00005842"/>
    </source>
</evidence>
<keyword evidence="5" id="KW-0863">Zinc-finger</keyword>
<keyword evidence="11" id="KW-1185">Reference proteome</keyword>
<dbReference type="InterPro" id="IPR013087">
    <property type="entry name" value="Znf_C2H2_type"/>
</dbReference>
<feature type="region of interest" description="Disordered" evidence="8">
    <location>
        <begin position="286"/>
        <end position="310"/>
    </location>
</feature>
<accession>A0A1I8NV79</accession>
<dbReference type="Gene3D" id="3.30.160.60">
    <property type="entry name" value="Classic Zinc Finger"/>
    <property type="match status" value="1"/>
</dbReference>
<keyword evidence="7" id="KW-0067">ATP-binding</keyword>
<feature type="region of interest" description="Disordered" evidence="8">
    <location>
        <begin position="508"/>
        <end position="528"/>
    </location>
</feature>
<comment type="similarity">
    <text evidence="1">Belongs to the IPP transferase family.</text>
</comment>
<proteinExistence type="inferred from homology"/>
<dbReference type="InterPro" id="IPR036236">
    <property type="entry name" value="Znf_C2H2_sf"/>
</dbReference>
<dbReference type="InterPro" id="IPR039657">
    <property type="entry name" value="Dimethylallyltransferase"/>
</dbReference>
<dbReference type="InterPro" id="IPR022755">
    <property type="entry name" value="Znf_C2H2_jaz"/>
</dbReference>
<feature type="compositionally biased region" description="Basic and acidic residues" evidence="8">
    <location>
        <begin position="516"/>
        <end position="528"/>
    </location>
</feature>
<dbReference type="PROSITE" id="PS00028">
    <property type="entry name" value="ZINC_FINGER_C2H2_1"/>
    <property type="match status" value="1"/>
</dbReference>
<dbReference type="SUPFAM" id="SSF52540">
    <property type="entry name" value="P-loop containing nucleoside triphosphate hydrolases"/>
    <property type="match status" value="2"/>
</dbReference>
<evidence type="ECO:0000256" key="5">
    <source>
        <dbReference type="ARBA" id="ARBA00022771"/>
    </source>
</evidence>
<dbReference type="InterPro" id="IPR018022">
    <property type="entry name" value="IPT"/>
</dbReference>
<evidence type="ECO:0000313" key="11">
    <source>
        <dbReference type="Proteomes" id="UP000095300"/>
    </source>
</evidence>
<dbReference type="GO" id="GO:0005739">
    <property type="term" value="C:mitochondrion"/>
    <property type="evidence" value="ECO:0007669"/>
    <property type="project" value="TreeGrafter"/>
</dbReference>
<gene>
    <name evidence="10" type="primary">106094472</name>
</gene>
<organism evidence="10 11">
    <name type="scientific">Stomoxys calcitrans</name>
    <name type="common">Stable fly</name>
    <name type="synonym">Conops calcitrans</name>
    <dbReference type="NCBI Taxonomy" id="35570"/>
    <lineage>
        <taxon>Eukaryota</taxon>
        <taxon>Metazoa</taxon>
        <taxon>Ecdysozoa</taxon>
        <taxon>Arthropoda</taxon>
        <taxon>Hexapoda</taxon>
        <taxon>Insecta</taxon>
        <taxon>Pterygota</taxon>
        <taxon>Neoptera</taxon>
        <taxon>Endopterygota</taxon>
        <taxon>Diptera</taxon>
        <taxon>Brachycera</taxon>
        <taxon>Muscomorpha</taxon>
        <taxon>Muscoidea</taxon>
        <taxon>Muscidae</taxon>
        <taxon>Stomoxys</taxon>
    </lineage>
</organism>
<dbReference type="GO" id="GO:0052381">
    <property type="term" value="F:tRNA dimethylallyltransferase activity"/>
    <property type="evidence" value="ECO:0007669"/>
    <property type="project" value="InterPro"/>
</dbReference>
<dbReference type="KEGG" id="scac:106094472"/>
<dbReference type="EnsemblMetazoa" id="SCAU002317-RA">
    <property type="protein sequence ID" value="SCAU002317-PA"/>
    <property type="gene ID" value="SCAU002317"/>
</dbReference>
<dbReference type="AlphaFoldDB" id="A0A1I8NV79"/>
<name>A0A1I8NV79_STOCA</name>
<dbReference type="Pfam" id="PF12171">
    <property type="entry name" value="zf-C2H2_jaz"/>
    <property type="match status" value="1"/>
</dbReference>
<keyword evidence="6" id="KW-0862">Zinc</keyword>
<reference evidence="10" key="1">
    <citation type="submission" date="2020-05" db="UniProtKB">
        <authorList>
            <consortium name="EnsemblMetazoa"/>
        </authorList>
    </citation>
    <scope>IDENTIFICATION</scope>
    <source>
        <strain evidence="10">USDA</strain>
    </source>
</reference>
<dbReference type="GO" id="GO:0006400">
    <property type="term" value="P:tRNA modification"/>
    <property type="evidence" value="ECO:0007669"/>
    <property type="project" value="TreeGrafter"/>
</dbReference>
<dbReference type="PANTHER" id="PTHR11088:SF89">
    <property type="entry name" value="TRNA DIMETHYLALLYLTRANSFERASE"/>
    <property type="match status" value="1"/>
</dbReference>
<dbReference type="OrthoDB" id="775260at2759"/>
<feature type="compositionally biased region" description="Low complexity" evidence="8">
    <location>
        <begin position="291"/>
        <end position="308"/>
    </location>
</feature>
<dbReference type="SUPFAM" id="SSF57667">
    <property type="entry name" value="beta-beta-alpha zinc fingers"/>
    <property type="match status" value="1"/>
</dbReference>
<evidence type="ECO:0000259" key="9">
    <source>
        <dbReference type="PROSITE" id="PS00028"/>
    </source>
</evidence>
<dbReference type="VEuPathDB" id="VectorBase:SCAU002317"/>
<dbReference type="GO" id="GO:0005524">
    <property type="term" value="F:ATP binding"/>
    <property type="evidence" value="ECO:0007669"/>
    <property type="project" value="UniProtKB-KW"/>
</dbReference>
<dbReference type="Gene3D" id="3.40.50.300">
    <property type="entry name" value="P-loop containing nucleotide triphosphate hydrolases"/>
    <property type="match status" value="1"/>
</dbReference>
<evidence type="ECO:0000256" key="4">
    <source>
        <dbReference type="ARBA" id="ARBA00022741"/>
    </source>
</evidence>
<sequence length="528" mass="59454">MIRKVPLIVILGSTGTGKTKLSLELAERFGGEIISADSMQVYANLDIATAKATREEQSRVRHHLLDVATPSEPFTVMHFRNKALPIIENLLSQSKCPIVVGGTNYYIESLLWDILVSSTSTEDISLSPSATASSAGNAAKPIAAAATTTNEASNEVQDVAPVSENSKNPSFIDPSEMLTMQSEFLHNHLRTFDPETANRIHPNNKRKIIRAIEFYQESGQTLSSKLKEQRQQPGGNRLGGPLRYPHTILFWLRCNQEVLNARLDNRVDGMLEQGLLREIRAFHNEHNVDKSNPSSSSATSPSVLSSSSGRDYTKGVLQTIGFKEFIPYLERFSAANDEKIDEYLRANAYKMPTEEHFKQRAGSINEPSDSDTEAVAANDTIDPKDQLPPGLDVLNSCLNELKLVTRRYSKKQQKWINNRFLASNDRKVPDLYELDTSDVGRWHECVYSPAVTIIDCYRSSQVCEIQPMKKRIHPGAGLNEEITNFCAICQRHFIGEYQWNLHLKSNRHKKRKESVKRKQAERPTEEEK</sequence>
<evidence type="ECO:0000256" key="3">
    <source>
        <dbReference type="ARBA" id="ARBA00022723"/>
    </source>
</evidence>
<evidence type="ECO:0000313" key="10">
    <source>
        <dbReference type="EnsemblMetazoa" id="SCAU002317-PA"/>
    </source>
</evidence>
<protein>
    <recommendedName>
        <fullName evidence="9">C2H2-type domain-containing protein</fullName>
    </recommendedName>
</protein>
<keyword evidence="4" id="KW-0547">Nucleotide-binding</keyword>
<dbReference type="Pfam" id="PF01715">
    <property type="entry name" value="IPPT"/>
    <property type="match status" value="1"/>
</dbReference>
<dbReference type="Proteomes" id="UP000095300">
    <property type="component" value="Unassembled WGS sequence"/>
</dbReference>
<keyword evidence="2" id="KW-0808">Transferase</keyword>
<dbReference type="HAMAP" id="MF_00185">
    <property type="entry name" value="IPP_trans"/>
    <property type="match status" value="1"/>
</dbReference>